<feature type="transmembrane region" description="Helical" evidence="6">
    <location>
        <begin position="12"/>
        <end position="30"/>
    </location>
</feature>
<feature type="domain" description="Citrate transporter-like" evidence="7">
    <location>
        <begin position="20"/>
        <end position="309"/>
    </location>
</feature>
<dbReference type="OrthoDB" id="3177666at2"/>
<dbReference type="EMBL" id="FO681348">
    <property type="protein sequence ID" value="CCV65606.1"/>
    <property type="molecule type" value="Genomic_DNA"/>
</dbReference>
<keyword evidence="5 6" id="KW-0472">Membrane</keyword>
<organism evidence="8 9">
    <name type="scientific">Acholeplasma brassicae</name>
    <dbReference type="NCBI Taxonomy" id="61635"/>
    <lineage>
        <taxon>Bacteria</taxon>
        <taxon>Bacillati</taxon>
        <taxon>Mycoplasmatota</taxon>
        <taxon>Mollicutes</taxon>
        <taxon>Acholeplasmatales</taxon>
        <taxon>Acholeplasmataceae</taxon>
        <taxon>Acholeplasma</taxon>
    </lineage>
</organism>
<feature type="transmembrane region" description="Helical" evidence="6">
    <location>
        <begin position="283"/>
        <end position="306"/>
    </location>
</feature>
<sequence>MLAKIKSFFTKDKVFLISFVVALISMLFVLPNQSYLGYFKLEVLVVMFGLMIAVSALSEQNFFKVVATHMVRQFKSLKLVSLIIILTTFFLGMLVTNDAVLLTLVPFTIYVTKHTKQEKYTIIIVILQTLAANLGSALTPMGDPQNIYLYSKFDIPFMVFIKTMLPITLTGLVLIVTTTLILLPNHKIDLYTPNEKIKDYKILVAFTILMLSILCVVGVVDVIVTLLAVVLLTMIFFKHLFKKVDYHLLLTFTMFFIFTGNVSQINVVKEVVGALLISNTSTFIAGFFTSQVISNVPAAVLLSTFAQSSQALYLLQGVNVGAMGTIIGSLASLITYKFVINEYPNEFKRYLITYTIICVIYIVIITSVVFILK</sequence>
<reference evidence="8 9" key="1">
    <citation type="journal article" date="2013" name="J. Mol. Microbiol. Biotechnol.">
        <title>Analysis of the Complete Genomes of Acholeplasma brassicae , A. palmae and A. laidlawii and Their Comparison to the Obligate Parasites from ' Candidatus Phytoplasma'.</title>
        <authorList>
            <person name="Kube M."/>
            <person name="Siewert C."/>
            <person name="Migdoll A.M."/>
            <person name="Duduk B."/>
            <person name="Holz S."/>
            <person name="Rabus R."/>
            <person name="Seemuller E."/>
            <person name="Mitrovic J."/>
            <person name="Muller I."/>
            <person name="Buttner C."/>
            <person name="Reinhardt R."/>
        </authorList>
    </citation>
    <scope>NUCLEOTIDE SEQUENCE [LARGE SCALE GENOMIC DNA]</scope>
    <source>
        <strain evidence="9">0502</strain>
    </source>
</reference>
<keyword evidence="4 6" id="KW-1133">Transmembrane helix</keyword>
<evidence type="ECO:0000313" key="9">
    <source>
        <dbReference type="Proteomes" id="UP000032737"/>
    </source>
</evidence>
<keyword evidence="2" id="KW-0813">Transport</keyword>
<evidence type="ECO:0000259" key="7">
    <source>
        <dbReference type="Pfam" id="PF03600"/>
    </source>
</evidence>
<evidence type="ECO:0000256" key="3">
    <source>
        <dbReference type="ARBA" id="ARBA00022692"/>
    </source>
</evidence>
<dbReference type="PANTHER" id="PTHR43568">
    <property type="entry name" value="P PROTEIN"/>
    <property type="match status" value="1"/>
</dbReference>
<evidence type="ECO:0000256" key="4">
    <source>
        <dbReference type="ARBA" id="ARBA00022989"/>
    </source>
</evidence>
<dbReference type="Proteomes" id="UP000032737">
    <property type="component" value="Chromosome"/>
</dbReference>
<accession>U4KN22</accession>
<keyword evidence="9" id="KW-1185">Reference proteome</keyword>
<dbReference type="STRING" id="61635.BN85305850"/>
<feature type="transmembrane region" description="Helical" evidence="6">
    <location>
        <begin position="79"/>
        <end position="100"/>
    </location>
</feature>
<evidence type="ECO:0000313" key="8">
    <source>
        <dbReference type="EMBL" id="CCV65606.1"/>
    </source>
</evidence>
<feature type="transmembrane region" description="Helical" evidence="6">
    <location>
        <begin position="244"/>
        <end position="263"/>
    </location>
</feature>
<dbReference type="RefSeq" id="WP_030004466.1">
    <property type="nucleotide sequence ID" value="NC_022549.1"/>
</dbReference>
<dbReference type="GO" id="GO:0055085">
    <property type="term" value="P:transmembrane transport"/>
    <property type="evidence" value="ECO:0007669"/>
    <property type="project" value="InterPro"/>
</dbReference>
<gene>
    <name evidence="8" type="ORF">BN85305850</name>
</gene>
<dbReference type="PANTHER" id="PTHR43568:SF1">
    <property type="entry name" value="P PROTEIN"/>
    <property type="match status" value="1"/>
</dbReference>
<feature type="transmembrane region" description="Helical" evidence="6">
    <location>
        <begin position="36"/>
        <end position="58"/>
    </location>
</feature>
<evidence type="ECO:0000256" key="1">
    <source>
        <dbReference type="ARBA" id="ARBA00004141"/>
    </source>
</evidence>
<feature type="transmembrane region" description="Helical" evidence="6">
    <location>
        <begin position="202"/>
        <end position="232"/>
    </location>
</feature>
<dbReference type="InterPro" id="IPR051475">
    <property type="entry name" value="Diverse_Ion_Transporter"/>
</dbReference>
<protein>
    <submittedName>
        <fullName evidence="8">Putative spermidine/putrescine ABC transporter, substrate binding</fullName>
    </submittedName>
</protein>
<evidence type="ECO:0000256" key="2">
    <source>
        <dbReference type="ARBA" id="ARBA00022448"/>
    </source>
</evidence>
<name>U4KN22_9MOLU</name>
<evidence type="ECO:0000256" key="6">
    <source>
        <dbReference type="SAM" id="Phobius"/>
    </source>
</evidence>
<dbReference type="InterPro" id="IPR004680">
    <property type="entry name" value="Cit_transptr-like_dom"/>
</dbReference>
<feature type="transmembrane region" description="Helical" evidence="6">
    <location>
        <begin position="351"/>
        <end position="372"/>
    </location>
</feature>
<comment type="subcellular location">
    <subcellularLocation>
        <location evidence="1">Membrane</location>
        <topology evidence="1">Multi-pass membrane protein</topology>
    </subcellularLocation>
</comment>
<dbReference type="Pfam" id="PF03600">
    <property type="entry name" value="CitMHS"/>
    <property type="match status" value="1"/>
</dbReference>
<feature type="transmembrane region" description="Helical" evidence="6">
    <location>
        <begin position="159"/>
        <end position="182"/>
    </location>
</feature>
<evidence type="ECO:0000256" key="5">
    <source>
        <dbReference type="ARBA" id="ARBA00023136"/>
    </source>
</evidence>
<feature type="transmembrane region" description="Helical" evidence="6">
    <location>
        <begin position="120"/>
        <end position="138"/>
    </location>
</feature>
<dbReference type="KEGG" id="abra:BN85305850"/>
<dbReference type="AlphaFoldDB" id="U4KN22"/>
<proteinExistence type="predicted"/>
<dbReference type="HOGENOM" id="CLU_063025_0_0_14"/>
<feature type="transmembrane region" description="Helical" evidence="6">
    <location>
        <begin position="318"/>
        <end position="339"/>
    </location>
</feature>
<keyword evidence="3 6" id="KW-0812">Transmembrane</keyword>
<dbReference type="GO" id="GO:0016020">
    <property type="term" value="C:membrane"/>
    <property type="evidence" value="ECO:0007669"/>
    <property type="project" value="UniProtKB-SubCell"/>
</dbReference>